<dbReference type="Gene3D" id="1.10.150.240">
    <property type="entry name" value="Putative phosphatase, domain 2"/>
    <property type="match status" value="1"/>
</dbReference>
<gene>
    <name evidence="2" type="ordered locus">ASAC_0937</name>
</gene>
<dbReference type="EC" id="5.4.2.6" evidence="2"/>
<dbReference type="InterPro" id="IPR023214">
    <property type="entry name" value="HAD_sf"/>
</dbReference>
<reference evidence="2 3" key="1">
    <citation type="journal article" date="2010" name="Appl. Environ. Microbiol.">
        <title>The genome sequence of the crenarchaeon Acidilobus saccharovorans supports a new order, Acidilobales, and suggests an important ecological role in terrestrial acidic hot springs.</title>
        <authorList>
            <person name="Mardanov A.V."/>
            <person name="Svetlitchnyi V.A."/>
            <person name="Beletsky A.V."/>
            <person name="Prokofeva M.I."/>
            <person name="Bonch-Osmolovskaya E.A."/>
            <person name="Ravin N.V."/>
            <person name="Skryabin K.G."/>
        </authorList>
    </citation>
    <scope>NUCLEOTIDE SEQUENCE [LARGE SCALE GENOMIC DNA]</scope>
    <source>
        <strain evidence="3">DSM 16705 / JCM 18335 / VKM B-2471 / 345-15</strain>
    </source>
</reference>
<keyword evidence="2" id="KW-0413">Isomerase</keyword>
<dbReference type="InterPro" id="IPR006439">
    <property type="entry name" value="HAD-SF_hydro_IA"/>
</dbReference>
<dbReference type="Pfam" id="PF13419">
    <property type="entry name" value="HAD_2"/>
    <property type="match status" value="1"/>
</dbReference>
<protein>
    <submittedName>
        <fullName evidence="2">Beta-phosphoglucomutase</fullName>
        <ecNumber evidence="2">5.4.2.6</ecNumber>
    </submittedName>
</protein>
<dbReference type="FunCoup" id="D9Q204">
    <property type="interactions" value="31"/>
</dbReference>
<evidence type="ECO:0000256" key="1">
    <source>
        <dbReference type="ARBA" id="ARBA00007958"/>
    </source>
</evidence>
<dbReference type="Gene3D" id="3.40.50.1000">
    <property type="entry name" value="HAD superfamily/HAD-like"/>
    <property type="match status" value="1"/>
</dbReference>
<dbReference type="AlphaFoldDB" id="D9Q204"/>
<dbReference type="HOGENOM" id="CLU_045011_19_3_2"/>
<dbReference type="RefSeq" id="WP_013266854.1">
    <property type="nucleotide sequence ID" value="NC_014374.1"/>
</dbReference>
<organism evidence="2 3">
    <name type="scientific">Acidilobus saccharovorans (strain DSM 16705 / JCM 18335 / VKM B-2471 / 345-15)</name>
    <dbReference type="NCBI Taxonomy" id="666510"/>
    <lineage>
        <taxon>Archaea</taxon>
        <taxon>Thermoproteota</taxon>
        <taxon>Thermoprotei</taxon>
        <taxon>Acidilobales</taxon>
        <taxon>Acidilobaceae</taxon>
        <taxon>Acidilobus</taxon>
    </lineage>
</organism>
<dbReference type="SFLD" id="SFLDS00003">
    <property type="entry name" value="Haloacid_Dehalogenase"/>
    <property type="match status" value="1"/>
</dbReference>
<dbReference type="InterPro" id="IPR041492">
    <property type="entry name" value="HAD_2"/>
</dbReference>
<proteinExistence type="inferred from homology"/>
<dbReference type="STRING" id="666510.ASAC_0937"/>
<dbReference type="InParanoid" id="D9Q204"/>
<accession>D9Q204</accession>
<dbReference type="SUPFAM" id="SSF56784">
    <property type="entry name" value="HAD-like"/>
    <property type="match status" value="1"/>
</dbReference>
<dbReference type="InterPro" id="IPR036412">
    <property type="entry name" value="HAD-like_sf"/>
</dbReference>
<dbReference type="InterPro" id="IPR023198">
    <property type="entry name" value="PGP-like_dom2"/>
</dbReference>
<dbReference type="eggNOG" id="arCOG02293">
    <property type="taxonomic scope" value="Archaea"/>
</dbReference>
<dbReference type="InterPro" id="IPR051806">
    <property type="entry name" value="HAD-like_SPP"/>
</dbReference>
<dbReference type="SFLD" id="SFLDG01129">
    <property type="entry name" value="C1.5:_HAD__Beta-PGM__Phosphata"/>
    <property type="match status" value="1"/>
</dbReference>
<dbReference type="GeneID" id="9499178"/>
<name>D9Q204_ACIS3</name>
<keyword evidence="3" id="KW-1185">Reference proteome</keyword>
<dbReference type="Proteomes" id="UP000000346">
    <property type="component" value="Chromosome"/>
</dbReference>
<comment type="similarity">
    <text evidence="1">Belongs to the HAD-like hydrolase superfamily.</text>
</comment>
<dbReference type="PANTHER" id="PTHR43481:SF4">
    <property type="entry name" value="GLYCEROL-1-PHOSPHATE PHOSPHOHYDROLASE 1-RELATED"/>
    <property type="match status" value="1"/>
</dbReference>
<evidence type="ECO:0000313" key="2">
    <source>
        <dbReference type="EMBL" id="ADL19342.1"/>
    </source>
</evidence>
<dbReference type="NCBIfam" id="TIGR01549">
    <property type="entry name" value="HAD-SF-IA-v1"/>
    <property type="match status" value="1"/>
</dbReference>
<sequence>MKSGVFDLDGTLASTASAHLASWIRALQALGVNNVTIDERQLLGRRATEIASIILSSLKPTNLRVTAEELIALKTKFFEQVVKVSVKPMPCAIELTSAVRKFGGKVIVVTSSLSASARLILGAIGIKPDVLITGDEVERGKPDPEPVLKALSQASLAPSEVFAVGDTINDVEAYWRSGIRDIYLVKGDVPMHYEDELVARFGAKKVESLCDILNVEYPH</sequence>
<dbReference type="GO" id="GO:0008801">
    <property type="term" value="F:beta-phosphoglucomutase activity"/>
    <property type="evidence" value="ECO:0007669"/>
    <property type="project" value="UniProtKB-EC"/>
</dbReference>
<dbReference type="PANTHER" id="PTHR43481">
    <property type="entry name" value="FRUCTOSE-1-PHOSPHATE PHOSPHATASE"/>
    <property type="match status" value="1"/>
</dbReference>
<dbReference type="EMBL" id="CP001742">
    <property type="protein sequence ID" value="ADL19342.1"/>
    <property type="molecule type" value="Genomic_DNA"/>
</dbReference>
<dbReference type="GO" id="GO:0050308">
    <property type="term" value="F:sugar-phosphatase activity"/>
    <property type="evidence" value="ECO:0007669"/>
    <property type="project" value="TreeGrafter"/>
</dbReference>
<dbReference type="KEGG" id="asc:ASAC_0937"/>
<evidence type="ECO:0000313" key="3">
    <source>
        <dbReference type="Proteomes" id="UP000000346"/>
    </source>
</evidence>